<dbReference type="NCBIfam" id="TIGR01930">
    <property type="entry name" value="AcCoA-C-Actrans"/>
    <property type="match status" value="1"/>
</dbReference>
<dbReference type="InterPro" id="IPR016039">
    <property type="entry name" value="Thiolase-like"/>
</dbReference>
<feature type="active site" description="Acyl-thioester intermediate" evidence="6">
    <location>
        <position position="102"/>
    </location>
</feature>
<dbReference type="SUPFAM" id="SSF53901">
    <property type="entry name" value="Thiolase-like"/>
    <property type="match status" value="2"/>
</dbReference>
<dbReference type="EMBL" id="CP006842">
    <property type="protein sequence ID" value="AHW64755.1"/>
    <property type="molecule type" value="Genomic_DNA"/>
</dbReference>
<reference evidence="11 12" key="1">
    <citation type="journal article" date="2015" name="Int. J. Syst. Evol. Microbiol.">
        <title>Revisiting Corynebacterium glyciniphilum (ex Kubota et al., 1972) sp. nov., nom. rev., isolated from putrefied banana.</title>
        <authorList>
            <person name="Al-Dilaimi A."/>
            <person name="Bednarz H."/>
            <person name="Lomker A."/>
            <person name="Niehaus K."/>
            <person name="Kalinowski J."/>
            <person name="Ruckert C."/>
        </authorList>
    </citation>
    <scope>NUCLEOTIDE SEQUENCE [LARGE SCALE GENOMIC DNA]</scope>
    <source>
        <strain evidence="11">AJ 3170</strain>
    </source>
</reference>
<feature type="domain" description="Thiolase C-terminal" evidence="10">
    <location>
        <begin position="295"/>
        <end position="424"/>
    </location>
</feature>
<dbReference type="PANTHER" id="PTHR18919">
    <property type="entry name" value="ACETYL-COA C-ACYLTRANSFERASE"/>
    <property type="match status" value="1"/>
</dbReference>
<dbReference type="Pfam" id="PF02803">
    <property type="entry name" value="Thiolase_C"/>
    <property type="match status" value="1"/>
</dbReference>
<evidence type="ECO:0000259" key="9">
    <source>
        <dbReference type="Pfam" id="PF00108"/>
    </source>
</evidence>
<organism evidence="11 12">
    <name type="scientific">Corynebacterium glyciniphilum AJ 3170</name>
    <dbReference type="NCBI Taxonomy" id="1404245"/>
    <lineage>
        <taxon>Bacteria</taxon>
        <taxon>Bacillati</taxon>
        <taxon>Actinomycetota</taxon>
        <taxon>Actinomycetes</taxon>
        <taxon>Mycobacteriales</taxon>
        <taxon>Corynebacteriaceae</taxon>
        <taxon>Corynebacterium</taxon>
    </lineage>
</organism>
<dbReference type="eggNOG" id="COG0183">
    <property type="taxonomic scope" value="Bacteria"/>
</dbReference>
<sequence length="428" mass="43936">MNDTPTSTPTTAPAPTDVVLCSPLRTPVGAYGGAFTDVPVQELASTVVSAIVERTGLTADSIDDIILGQASPDGAAPALGRVVALDSGLGDSVPGMQLDRRCGSGLQAVVTAAAHVATGAADLIIAGGAESMSRTGYSVDGSIRWGVKGGDLVLHDRLAEGRASAGGRHHPIPGGMIETAENLRREYGITREAQDALAAESHRRAVAAIDDGLFADEIVPVTVPGKRRRDPETVVDRDEHPRPGTTTEKLAGLRPVMGRQDDEATVTAGNASGQNDGAAAMVVTTRARAEELGLEPFARLSGWAVAGVAPETMGIGPVPATARVLDRLGITLDDLDVIELNEAFAAQALSVLQEWGVPADDPRLNPHGSGISLGHPVGATGARMLVTLCHELRRRGKDGDGTDGLRGLATMCIGGGQGLAAVLEAEQA</sequence>
<feature type="active site" description="Proton acceptor" evidence="6">
    <location>
        <position position="375"/>
    </location>
</feature>
<dbReference type="InterPro" id="IPR020617">
    <property type="entry name" value="Thiolase_C"/>
</dbReference>
<evidence type="ECO:0000256" key="5">
    <source>
        <dbReference type="ARBA" id="ARBA00040529"/>
    </source>
</evidence>
<dbReference type="OrthoDB" id="4475716at2"/>
<dbReference type="InterPro" id="IPR020610">
    <property type="entry name" value="Thiolase_AS"/>
</dbReference>
<evidence type="ECO:0000256" key="1">
    <source>
        <dbReference type="ARBA" id="ARBA00010982"/>
    </source>
</evidence>
<keyword evidence="4 7" id="KW-0012">Acyltransferase</keyword>
<dbReference type="GO" id="GO:0003985">
    <property type="term" value="F:acetyl-CoA C-acetyltransferase activity"/>
    <property type="evidence" value="ECO:0007669"/>
    <property type="project" value="UniProtKB-EC"/>
</dbReference>
<dbReference type="InterPro" id="IPR002155">
    <property type="entry name" value="Thiolase"/>
</dbReference>
<name>X5EBJ1_9CORY</name>
<dbReference type="Gene3D" id="3.40.47.10">
    <property type="match status" value="1"/>
</dbReference>
<feature type="region of interest" description="Disordered" evidence="8">
    <location>
        <begin position="226"/>
        <end position="246"/>
    </location>
</feature>
<dbReference type="PANTHER" id="PTHR18919:SF107">
    <property type="entry name" value="ACETYL-COA ACETYLTRANSFERASE, CYTOSOLIC"/>
    <property type="match status" value="1"/>
</dbReference>
<keyword evidence="12" id="KW-1185">Reference proteome</keyword>
<dbReference type="InterPro" id="IPR020616">
    <property type="entry name" value="Thiolase_N"/>
</dbReference>
<keyword evidence="3 7" id="KW-0808">Transferase</keyword>
<dbReference type="Pfam" id="PF00108">
    <property type="entry name" value="Thiolase_N"/>
    <property type="match status" value="1"/>
</dbReference>
<dbReference type="STRING" id="1404245.CGLY_11550"/>
<dbReference type="EC" id="2.3.1.9" evidence="2"/>
<dbReference type="NCBIfam" id="NF004853">
    <property type="entry name" value="PRK06205.1"/>
    <property type="match status" value="1"/>
</dbReference>
<evidence type="ECO:0000313" key="12">
    <source>
        <dbReference type="Proteomes" id="UP000023703"/>
    </source>
</evidence>
<evidence type="ECO:0000256" key="3">
    <source>
        <dbReference type="ARBA" id="ARBA00022679"/>
    </source>
</evidence>
<dbReference type="PROSITE" id="PS00099">
    <property type="entry name" value="THIOLASE_3"/>
    <property type="match status" value="1"/>
</dbReference>
<accession>X5EBJ1</accession>
<evidence type="ECO:0000256" key="7">
    <source>
        <dbReference type="RuleBase" id="RU003557"/>
    </source>
</evidence>
<dbReference type="RefSeq" id="WP_052540119.1">
    <property type="nucleotide sequence ID" value="NZ_CP006842.1"/>
</dbReference>
<dbReference type="KEGG" id="cgy:CGLY_11550"/>
<protein>
    <recommendedName>
        <fullName evidence="5">Probable acetyl-CoA acetyltransferase</fullName>
        <ecNumber evidence="2">2.3.1.9</ecNumber>
    </recommendedName>
</protein>
<evidence type="ECO:0000256" key="2">
    <source>
        <dbReference type="ARBA" id="ARBA00012705"/>
    </source>
</evidence>
<dbReference type="CDD" id="cd00751">
    <property type="entry name" value="thiolase"/>
    <property type="match status" value="1"/>
</dbReference>
<dbReference type="Proteomes" id="UP000023703">
    <property type="component" value="Chromosome"/>
</dbReference>
<evidence type="ECO:0000256" key="6">
    <source>
        <dbReference type="PIRSR" id="PIRSR000429-1"/>
    </source>
</evidence>
<feature type="active site" description="Proton acceptor" evidence="6">
    <location>
        <position position="412"/>
    </location>
</feature>
<evidence type="ECO:0000259" key="10">
    <source>
        <dbReference type="Pfam" id="PF02803"/>
    </source>
</evidence>
<feature type="compositionally biased region" description="Basic and acidic residues" evidence="8">
    <location>
        <begin position="229"/>
        <end position="242"/>
    </location>
</feature>
<evidence type="ECO:0000256" key="8">
    <source>
        <dbReference type="SAM" id="MobiDB-lite"/>
    </source>
</evidence>
<proteinExistence type="inferred from homology"/>
<dbReference type="PIRSF" id="PIRSF000429">
    <property type="entry name" value="Ac-CoA_Ac_transf"/>
    <property type="match status" value="1"/>
</dbReference>
<dbReference type="FunFam" id="3.40.47.10:FF:000010">
    <property type="entry name" value="Acetyl-CoA acetyltransferase (Thiolase)"/>
    <property type="match status" value="1"/>
</dbReference>
<evidence type="ECO:0000313" key="11">
    <source>
        <dbReference type="EMBL" id="AHW64755.1"/>
    </source>
</evidence>
<evidence type="ECO:0000256" key="4">
    <source>
        <dbReference type="ARBA" id="ARBA00023315"/>
    </source>
</evidence>
<gene>
    <name evidence="11" type="primary">phbA</name>
    <name evidence="11" type="ORF">CGLY_11550</name>
</gene>
<dbReference type="AlphaFoldDB" id="X5EBJ1"/>
<feature type="domain" description="Thiolase N-terminal" evidence="9">
    <location>
        <begin position="18"/>
        <end position="286"/>
    </location>
</feature>
<comment type="similarity">
    <text evidence="1 7">Belongs to the thiolase-like superfamily. Thiolase family.</text>
</comment>
<dbReference type="HOGENOM" id="CLU_031026_2_2_11"/>